<dbReference type="EMBL" id="CAICTM010001817">
    <property type="protein sequence ID" value="CAB9526383.1"/>
    <property type="molecule type" value="Genomic_DNA"/>
</dbReference>
<accession>A0A9N8ETD4</accession>
<feature type="transmembrane region" description="Helical" evidence="1">
    <location>
        <begin position="169"/>
        <end position="190"/>
    </location>
</feature>
<keyword evidence="1" id="KW-0812">Transmembrane</keyword>
<reference evidence="2" key="1">
    <citation type="submission" date="2020-06" db="EMBL/GenBank/DDBJ databases">
        <authorList>
            <consortium name="Plant Systems Biology data submission"/>
        </authorList>
    </citation>
    <scope>NUCLEOTIDE SEQUENCE</scope>
    <source>
        <strain evidence="2">D6</strain>
    </source>
</reference>
<proteinExistence type="predicted"/>
<dbReference type="Proteomes" id="UP001153069">
    <property type="component" value="Unassembled WGS sequence"/>
</dbReference>
<evidence type="ECO:0000313" key="3">
    <source>
        <dbReference type="Proteomes" id="UP001153069"/>
    </source>
</evidence>
<dbReference type="OrthoDB" id="199847at2759"/>
<feature type="transmembrane region" description="Helical" evidence="1">
    <location>
        <begin position="71"/>
        <end position="93"/>
    </location>
</feature>
<keyword evidence="1" id="KW-1133">Transmembrane helix</keyword>
<evidence type="ECO:0000313" key="2">
    <source>
        <dbReference type="EMBL" id="CAB9526383.1"/>
    </source>
</evidence>
<name>A0A9N8ETD4_9STRA</name>
<feature type="transmembrane region" description="Helical" evidence="1">
    <location>
        <begin position="138"/>
        <end position="157"/>
    </location>
</feature>
<organism evidence="2 3">
    <name type="scientific">Seminavis robusta</name>
    <dbReference type="NCBI Taxonomy" id="568900"/>
    <lineage>
        <taxon>Eukaryota</taxon>
        <taxon>Sar</taxon>
        <taxon>Stramenopiles</taxon>
        <taxon>Ochrophyta</taxon>
        <taxon>Bacillariophyta</taxon>
        <taxon>Bacillariophyceae</taxon>
        <taxon>Bacillariophycidae</taxon>
        <taxon>Naviculales</taxon>
        <taxon>Naviculaceae</taxon>
        <taxon>Seminavis</taxon>
    </lineage>
</organism>
<feature type="transmembrane region" description="Helical" evidence="1">
    <location>
        <begin position="105"/>
        <end position="126"/>
    </location>
</feature>
<feature type="transmembrane region" description="Helical" evidence="1">
    <location>
        <begin position="215"/>
        <end position="239"/>
    </location>
</feature>
<evidence type="ECO:0000256" key="1">
    <source>
        <dbReference type="SAM" id="Phobius"/>
    </source>
</evidence>
<gene>
    <name evidence="2" type="ORF">SEMRO_1819_G299680.1</name>
</gene>
<comment type="caution">
    <text evidence="2">The sequence shown here is derived from an EMBL/GenBank/DDBJ whole genome shotgun (WGS) entry which is preliminary data.</text>
</comment>
<sequence>MISPRIPKSIASRQLTASRGAIPLRLHLGTGHGFYKTNRNALDRMLVLSRHSTTSTKVLLGSQPPLPVRTALVATTTAIATPAFPVIGFLNIGLRYFVWDSQTRYAVLGATTLVGAVGTLLSFAANDLLPLAYSYGQLFLPFAVVNGGLAGTAYLALDVSLGTATIASSPWTGAVIGSFVGMVGPYSGLYDQAFQWFYDMPDADGWFKAMLSNSFMLPITVTTGAAAGACMHPLLYYPIVGFRGVHWSRLSGPLLLAATALMINVYHGDYFNNTLFPEETYLAANEKSGLALVPRMQAKTLQVQDWGSAVGYQPEGTGKAARQSVQIKLDFAKNSATNRTDMVFASRRQAWLHYVTNGAFGRDVAITNVPSEREINQQSRQLLLGDGAVSFAMIRSNKHENSSTLREQLTQLATVLYGQPKRGAPERIAEAVQRIELASYGVALLFSQKTSKGKNDARRRKALENGIRRVVPGILLYRVEETDATKGCSVESQLEELAWDGSQDEEHTSRRWSTGLQKIVSAEQNKAKVRQFLWAISGLLVLLAVSTTQ</sequence>
<keyword evidence="3" id="KW-1185">Reference proteome</keyword>
<keyword evidence="1" id="KW-0472">Membrane</keyword>
<protein>
    <submittedName>
        <fullName evidence="2">Succinylglutamate desuccinylase aspartoacylase</fullName>
    </submittedName>
</protein>
<dbReference type="AlphaFoldDB" id="A0A9N8ETD4"/>